<keyword evidence="3" id="KW-1185">Reference proteome</keyword>
<keyword evidence="1" id="KW-0472">Membrane</keyword>
<reference evidence="2 3" key="1">
    <citation type="journal article" date="2010" name="ChemBioChem">
        <title>Cloning and characterization of the biosynthetic gene cluster of 16-membered macrolide antibiotic FD-891: involvement of a dual functional cytochrome P450 monooxygenase catalyzing epoxidation and hydroxylation.</title>
        <authorList>
            <person name="Kudo F."/>
            <person name="Motegi A."/>
            <person name="Mizoue K."/>
            <person name="Eguchi T."/>
        </authorList>
    </citation>
    <scope>NUCLEOTIDE SEQUENCE [LARGE SCALE GENOMIC DNA]</scope>
    <source>
        <strain evidence="2 3">A-8890</strain>
    </source>
</reference>
<evidence type="ECO:0000313" key="2">
    <source>
        <dbReference type="EMBL" id="BBC29895.1"/>
    </source>
</evidence>
<sequence length="140" mass="13939">MAPDAGAAAFEALGDVGGVGAEVVLGALEGVVVLGLAAVFFPVLEGVVVLGLAAVFFPVLEGVVVLGLAAVLFPVLEGLVVLGFGAVGFVVLAEAVGVCDPAEPGSLCSVPFPPRPQPPCPARSRATSFHQALEEFFSAL</sequence>
<accession>A0ABN5VAI1</accession>
<dbReference type="Proteomes" id="UP001321542">
    <property type="component" value="Chromosome"/>
</dbReference>
<keyword evidence="1" id="KW-1133">Transmembrane helix</keyword>
<protein>
    <submittedName>
        <fullName evidence="2">Uncharacterized protein</fullName>
    </submittedName>
</protein>
<evidence type="ECO:0000313" key="3">
    <source>
        <dbReference type="Proteomes" id="UP001321542"/>
    </source>
</evidence>
<evidence type="ECO:0000256" key="1">
    <source>
        <dbReference type="SAM" id="Phobius"/>
    </source>
</evidence>
<feature type="transmembrane region" description="Helical" evidence="1">
    <location>
        <begin position="79"/>
        <end position="99"/>
    </location>
</feature>
<dbReference type="RefSeq" id="WP_350283981.1">
    <property type="nucleotide sequence ID" value="NZ_AP018448.1"/>
</dbReference>
<keyword evidence="1" id="KW-0812">Transmembrane</keyword>
<dbReference type="EMBL" id="AP018448">
    <property type="protein sequence ID" value="BBC29895.1"/>
    <property type="molecule type" value="Genomic_DNA"/>
</dbReference>
<reference evidence="2 3" key="2">
    <citation type="journal article" date="2023" name="ChemBioChem">
        <title>Acyltransferase Domain Exchange between Two Independent Type I Polyketide Synthases in the Same Producer Strain of Macrolide Antibiotics.</title>
        <authorList>
            <person name="Kudo F."/>
            <person name="Kishikawa K."/>
            <person name="Tsuboi K."/>
            <person name="Kido T."/>
            <person name="Usui T."/>
            <person name="Hashimoto J."/>
            <person name="Shin-Ya K."/>
            <person name="Miyanaga A."/>
            <person name="Eguchi T."/>
        </authorList>
    </citation>
    <scope>NUCLEOTIDE SEQUENCE [LARGE SCALE GENOMIC DNA]</scope>
    <source>
        <strain evidence="2 3">A-8890</strain>
    </source>
</reference>
<feature type="transmembrane region" description="Helical" evidence="1">
    <location>
        <begin position="23"/>
        <end position="41"/>
    </location>
</feature>
<gene>
    <name evidence="2" type="ORF">SGFS_011890</name>
</gene>
<organism evidence="2 3">
    <name type="scientific">Streptomyces graminofaciens</name>
    <dbReference type="NCBI Taxonomy" id="68212"/>
    <lineage>
        <taxon>Bacteria</taxon>
        <taxon>Bacillati</taxon>
        <taxon>Actinomycetota</taxon>
        <taxon>Actinomycetes</taxon>
        <taxon>Kitasatosporales</taxon>
        <taxon>Streptomycetaceae</taxon>
        <taxon>Streptomyces</taxon>
    </lineage>
</organism>
<proteinExistence type="predicted"/>
<name>A0ABN5VAI1_9ACTN</name>
<feature type="transmembrane region" description="Helical" evidence="1">
    <location>
        <begin position="48"/>
        <end position="73"/>
    </location>
</feature>